<evidence type="ECO:0000256" key="4">
    <source>
        <dbReference type="ARBA" id="ARBA00023027"/>
    </source>
</evidence>
<feature type="binding site" evidence="6">
    <location>
        <position position="226"/>
    </location>
    <ligand>
        <name>AMP</name>
        <dbReference type="ChEBI" id="CHEBI:456215"/>
    </ligand>
</feature>
<comment type="catalytic activity">
    <reaction evidence="6">
        <text>(6S)-NADPHX + ADP = AMP + phosphate + NADPH + H(+)</text>
        <dbReference type="Rhea" id="RHEA:32235"/>
        <dbReference type="ChEBI" id="CHEBI:15378"/>
        <dbReference type="ChEBI" id="CHEBI:43474"/>
        <dbReference type="ChEBI" id="CHEBI:57783"/>
        <dbReference type="ChEBI" id="CHEBI:64076"/>
        <dbReference type="ChEBI" id="CHEBI:456215"/>
        <dbReference type="ChEBI" id="CHEBI:456216"/>
        <dbReference type="EC" id="4.2.1.136"/>
    </reaction>
</comment>
<evidence type="ECO:0000313" key="8">
    <source>
        <dbReference type="EMBL" id="TJW12288.1"/>
    </source>
</evidence>
<feature type="binding site" evidence="6">
    <location>
        <position position="162"/>
    </location>
    <ligand>
        <name>(6S)-NADPHX</name>
        <dbReference type="ChEBI" id="CHEBI:64076"/>
    </ligand>
</feature>
<keyword evidence="9" id="KW-1185">Reference proteome</keyword>
<sequence>MAEHWSAQQLAGALPPLNPLANKYIRGHLHVVAGCSRYPGAAALCAAAGQRAGAGYTSVACSPEAVALVRAFRPSLVASSWDDWNWNAVAAAPRHPAAAVVGPGFDGEDDTCCRLALESLTEAATPLLLDGGALRALATPYGLARAQARGRAQRGPLVLTPHGGEAGALARATGIDDASPAETAPALARAFGAIVAVKGPTTFISDGQRLVEVNEGTAALAKAGTGDVLAGIIGALLAQGAEPFAAAVLGCTLHAWAGNSAAASHGLRSVVPEDVIEALPDAFKQLEG</sequence>
<dbReference type="PANTHER" id="PTHR12592:SF0">
    <property type="entry name" value="ATP-DEPENDENT (S)-NAD(P)H-HYDRATE DEHYDRATASE"/>
    <property type="match status" value="1"/>
</dbReference>
<comment type="similarity">
    <text evidence="6">Belongs to the NnrD/CARKD family.</text>
</comment>
<dbReference type="InterPro" id="IPR029056">
    <property type="entry name" value="Ribokinase-like"/>
</dbReference>
<dbReference type="GO" id="GO:0052855">
    <property type="term" value="F:ADP-dependent NAD(P)H-hydrate dehydratase activity"/>
    <property type="evidence" value="ECO:0007669"/>
    <property type="project" value="UniProtKB-UniRule"/>
</dbReference>
<comment type="subunit">
    <text evidence="6">Homotetramer.</text>
</comment>
<dbReference type="InterPro" id="IPR017953">
    <property type="entry name" value="Carbohydrate_kinase_pred_CS"/>
</dbReference>
<feature type="binding site" evidence="6">
    <location>
        <position position="104"/>
    </location>
    <ligand>
        <name>(6S)-NADPHX</name>
        <dbReference type="ChEBI" id="CHEBI:64076"/>
    </ligand>
</feature>
<dbReference type="GO" id="GO:0005524">
    <property type="term" value="F:ATP binding"/>
    <property type="evidence" value="ECO:0007669"/>
    <property type="project" value="UniProtKB-KW"/>
</dbReference>
<feature type="domain" description="YjeF C-terminal" evidence="7">
    <location>
        <begin position="6"/>
        <end position="286"/>
    </location>
</feature>
<organism evidence="8 9">
    <name type="scientific">Parvibacter caecicola</name>
    <dbReference type="NCBI Taxonomy" id="747645"/>
    <lineage>
        <taxon>Bacteria</taxon>
        <taxon>Bacillati</taxon>
        <taxon>Actinomycetota</taxon>
        <taxon>Coriobacteriia</taxon>
        <taxon>Coriobacteriales</taxon>
        <taxon>Coriobacteriaceae</taxon>
        <taxon>Parvibacter</taxon>
    </lineage>
</organism>
<keyword evidence="2 6" id="KW-0067">ATP-binding</keyword>
<dbReference type="HAMAP" id="MF_01965">
    <property type="entry name" value="NADHX_dehydratase"/>
    <property type="match status" value="1"/>
</dbReference>
<dbReference type="GO" id="GO:0052856">
    <property type="term" value="F:NAD(P)HX epimerase activity"/>
    <property type="evidence" value="ECO:0007669"/>
    <property type="project" value="TreeGrafter"/>
</dbReference>
<dbReference type="GO" id="GO:0046496">
    <property type="term" value="P:nicotinamide nucleotide metabolic process"/>
    <property type="evidence" value="ECO:0007669"/>
    <property type="project" value="UniProtKB-UniRule"/>
</dbReference>
<keyword evidence="3 6" id="KW-0521">NADP</keyword>
<evidence type="ECO:0000259" key="7">
    <source>
        <dbReference type="PROSITE" id="PS51383"/>
    </source>
</evidence>
<dbReference type="NCBIfam" id="TIGR00196">
    <property type="entry name" value="yjeF_cterm"/>
    <property type="match status" value="1"/>
</dbReference>
<dbReference type="GO" id="GO:0110051">
    <property type="term" value="P:metabolite repair"/>
    <property type="evidence" value="ECO:0007669"/>
    <property type="project" value="TreeGrafter"/>
</dbReference>
<evidence type="ECO:0000256" key="6">
    <source>
        <dbReference type="HAMAP-Rule" id="MF_01965"/>
    </source>
</evidence>
<keyword evidence="5 6" id="KW-0456">Lyase</keyword>
<keyword evidence="4 6" id="KW-0520">NAD</keyword>
<dbReference type="EC" id="4.2.1.136" evidence="6"/>
<dbReference type="Gene3D" id="3.40.1190.20">
    <property type="match status" value="1"/>
</dbReference>
<evidence type="ECO:0000256" key="3">
    <source>
        <dbReference type="ARBA" id="ARBA00022857"/>
    </source>
</evidence>
<keyword evidence="1 6" id="KW-0547">Nucleotide-binding</keyword>
<comment type="cofactor">
    <cofactor evidence="6">
        <name>Mg(2+)</name>
        <dbReference type="ChEBI" id="CHEBI:18420"/>
    </cofactor>
</comment>
<dbReference type="RefSeq" id="WP_136845230.1">
    <property type="nucleotide sequence ID" value="NZ_CANSOV010000010.1"/>
</dbReference>
<dbReference type="OrthoDB" id="9806925at2"/>
<reference evidence="8 9" key="1">
    <citation type="submission" date="2019-04" db="EMBL/GenBank/DDBJ databases">
        <title>Microbes associate with the intestines of laboratory mice.</title>
        <authorList>
            <person name="Navarre W."/>
            <person name="Wong E."/>
            <person name="Huang K.C."/>
            <person name="Tropini C."/>
            <person name="Ng K."/>
            <person name="Yu B."/>
        </authorList>
    </citation>
    <scope>NUCLEOTIDE SEQUENCE [LARGE SCALE GENOMIC DNA]</scope>
    <source>
        <strain evidence="8 9">NM48_B13</strain>
    </source>
</reference>
<feature type="binding site" evidence="6">
    <location>
        <position position="227"/>
    </location>
    <ligand>
        <name>(6S)-NADPHX</name>
        <dbReference type="ChEBI" id="CHEBI:64076"/>
    </ligand>
</feature>
<comment type="catalytic activity">
    <reaction evidence="6">
        <text>(6S)-NADHX + ADP = AMP + phosphate + NADH + H(+)</text>
        <dbReference type="Rhea" id="RHEA:32223"/>
        <dbReference type="ChEBI" id="CHEBI:15378"/>
        <dbReference type="ChEBI" id="CHEBI:43474"/>
        <dbReference type="ChEBI" id="CHEBI:57945"/>
        <dbReference type="ChEBI" id="CHEBI:64074"/>
        <dbReference type="ChEBI" id="CHEBI:456215"/>
        <dbReference type="ChEBI" id="CHEBI:456216"/>
        <dbReference type="EC" id="4.2.1.136"/>
    </reaction>
</comment>
<dbReference type="Proteomes" id="UP000309454">
    <property type="component" value="Unassembled WGS sequence"/>
</dbReference>
<comment type="function">
    <text evidence="6">Catalyzes the dehydration of the S-form of NAD(P)HX at the expense of ADP, which is converted to AMP. Together with NAD(P)HX epimerase, which catalyzes the epimerization of the S- and R-forms, the enzyme allows the repair of both epimers of NAD(P)HX, a damaged form of NAD(P)H that is a result of enzymatic or heat-dependent hydration.</text>
</comment>
<dbReference type="AlphaFoldDB" id="A0A4T9TG01"/>
<dbReference type="Pfam" id="PF01256">
    <property type="entry name" value="Carb_kinase"/>
    <property type="match status" value="1"/>
</dbReference>
<accession>A0A4T9TG01</accession>
<dbReference type="PROSITE" id="PS51383">
    <property type="entry name" value="YJEF_C_3"/>
    <property type="match status" value="1"/>
</dbReference>
<dbReference type="PROSITE" id="PS01050">
    <property type="entry name" value="YJEF_C_2"/>
    <property type="match status" value="1"/>
</dbReference>
<feature type="binding site" evidence="6">
    <location>
        <begin position="198"/>
        <end position="202"/>
    </location>
    <ligand>
        <name>AMP</name>
        <dbReference type="ChEBI" id="CHEBI:456215"/>
    </ligand>
</feature>
<evidence type="ECO:0000256" key="2">
    <source>
        <dbReference type="ARBA" id="ARBA00022840"/>
    </source>
</evidence>
<dbReference type="EMBL" id="SSTM01000001">
    <property type="protein sequence ID" value="TJW12288.1"/>
    <property type="molecule type" value="Genomic_DNA"/>
</dbReference>
<proteinExistence type="inferred from homology"/>
<evidence type="ECO:0000256" key="1">
    <source>
        <dbReference type="ARBA" id="ARBA00022741"/>
    </source>
</evidence>
<comment type="caution">
    <text evidence="8">The sequence shown here is derived from an EMBL/GenBank/DDBJ whole genome shotgun (WGS) entry which is preliminary data.</text>
</comment>
<protein>
    <recommendedName>
        <fullName evidence="6">ADP-dependent (S)-NAD(P)H-hydrate dehydratase</fullName>
        <ecNumber evidence="6">4.2.1.136</ecNumber>
    </recommendedName>
    <alternativeName>
        <fullName evidence="6">ADP-dependent NAD(P)HX dehydratase</fullName>
    </alternativeName>
</protein>
<feature type="binding site" evidence="6">
    <location>
        <position position="41"/>
    </location>
    <ligand>
        <name>(6S)-NADPHX</name>
        <dbReference type="ChEBI" id="CHEBI:64076"/>
    </ligand>
</feature>
<dbReference type="SUPFAM" id="SSF53613">
    <property type="entry name" value="Ribokinase-like"/>
    <property type="match status" value="1"/>
</dbReference>
<dbReference type="PANTHER" id="PTHR12592">
    <property type="entry name" value="ATP-DEPENDENT (S)-NAD(P)H-HYDRATE DEHYDRATASE FAMILY MEMBER"/>
    <property type="match status" value="1"/>
</dbReference>
<dbReference type="InterPro" id="IPR000631">
    <property type="entry name" value="CARKD"/>
</dbReference>
<gene>
    <name evidence="6" type="primary">nnrD</name>
    <name evidence="8" type="ORF">E5982_01410</name>
</gene>
<name>A0A4T9TG01_9ACTN</name>
<evidence type="ECO:0000256" key="5">
    <source>
        <dbReference type="ARBA" id="ARBA00023239"/>
    </source>
</evidence>
<evidence type="ECO:0000313" key="9">
    <source>
        <dbReference type="Proteomes" id="UP000309454"/>
    </source>
</evidence>
<dbReference type="CDD" id="cd01171">
    <property type="entry name" value="YXKO-related"/>
    <property type="match status" value="1"/>
</dbReference>